<evidence type="ECO:0000256" key="4">
    <source>
        <dbReference type="ARBA" id="ARBA00022884"/>
    </source>
</evidence>
<dbReference type="HAMAP" id="MF_00167">
    <property type="entry name" value="CsrA"/>
    <property type="match status" value="1"/>
</dbReference>
<evidence type="ECO:0000256" key="3">
    <source>
        <dbReference type="ARBA" id="ARBA00022845"/>
    </source>
</evidence>
<keyword evidence="7" id="KW-1185">Reference proteome</keyword>
<dbReference type="Proteomes" id="UP000654993">
    <property type="component" value="Unassembled WGS sequence"/>
</dbReference>
<dbReference type="Pfam" id="PF02599">
    <property type="entry name" value="CsrA"/>
    <property type="match status" value="1"/>
</dbReference>
<accession>A0A916VGW8</accession>
<comment type="function">
    <text evidence="5">A translational regulator that binds mRNA to regulate translation initiation and/or mRNA stability. Usually binds in the 5'-UTR at or near the Shine-Dalgarno sequence preventing ribosome-binding, thus repressing translation. Its main target seems to be the major flagellin gene, while its function is anatagonized by FliW.</text>
</comment>
<dbReference type="EMBL" id="BMAQ01000035">
    <property type="protein sequence ID" value="GFR39154.1"/>
    <property type="molecule type" value="Genomic_DNA"/>
</dbReference>
<dbReference type="InterPro" id="IPR036107">
    <property type="entry name" value="CsrA_sf"/>
</dbReference>
<dbReference type="GO" id="GO:0045947">
    <property type="term" value="P:negative regulation of translational initiation"/>
    <property type="evidence" value="ECO:0007669"/>
    <property type="project" value="UniProtKB-UniRule"/>
</dbReference>
<dbReference type="Gene3D" id="2.60.40.4380">
    <property type="entry name" value="Translational regulator CsrA"/>
    <property type="match status" value="1"/>
</dbReference>
<evidence type="ECO:0000313" key="6">
    <source>
        <dbReference type="EMBL" id="GFR39154.1"/>
    </source>
</evidence>
<evidence type="ECO:0000256" key="2">
    <source>
        <dbReference type="ARBA" id="ARBA00022491"/>
    </source>
</evidence>
<reference evidence="6" key="2">
    <citation type="journal article" date="2021" name="Data Brief">
        <title>Draft genome sequence data of the facultative, thermophilic, xylanolytic bacterium Paenibacillus sp. strain DA-C8.</title>
        <authorList>
            <person name="Chhe C."/>
            <person name="Uke A."/>
            <person name="Baramee S."/>
            <person name="Ungkulpasvich U."/>
            <person name="Tachaapaikoon C."/>
            <person name="Pason P."/>
            <person name="Waeonukul R."/>
            <person name="Ratanakhanokchai K."/>
            <person name="Kosugi A."/>
        </authorList>
    </citation>
    <scope>NUCLEOTIDE SEQUENCE</scope>
    <source>
        <strain evidence="6">DA-C8</strain>
    </source>
</reference>
<comment type="caution">
    <text evidence="6">The sequence shown here is derived from an EMBL/GenBank/DDBJ whole genome shotgun (WGS) entry which is preliminary data.</text>
</comment>
<dbReference type="GO" id="GO:0005829">
    <property type="term" value="C:cytosol"/>
    <property type="evidence" value="ECO:0007669"/>
    <property type="project" value="TreeGrafter"/>
</dbReference>
<sequence length="80" mass="9080">MLILKRKLGESVVIDDHIEVQVVSIEGETVKLGFTAPQHIQILRKELVESILQENLKAGTQKLDQAQLLQLLHKVIDKEE</sequence>
<reference evidence="6" key="1">
    <citation type="submission" date="2020-08" db="EMBL/GenBank/DDBJ databases">
        <authorList>
            <person name="Uke A."/>
            <person name="Chhe C."/>
            <person name="Baramee S."/>
            <person name="Kosugi A."/>
        </authorList>
    </citation>
    <scope>NUCLEOTIDE SEQUENCE</scope>
    <source>
        <strain evidence="6">DA-C8</strain>
    </source>
</reference>
<keyword evidence="5" id="KW-1005">Bacterial flagellum biogenesis</keyword>
<dbReference type="FunFam" id="2.60.40.4380:FF:000002">
    <property type="entry name" value="Translational regulator CsrA"/>
    <property type="match status" value="1"/>
</dbReference>
<dbReference type="PANTHER" id="PTHR34984:SF1">
    <property type="entry name" value="CARBON STORAGE REGULATOR"/>
    <property type="match status" value="1"/>
</dbReference>
<comment type="subunit">
    <text evidence="5">Homodimer; the beta-strands of each monomer intercalate to form a hydrophobic core, while the alpha-helices form wings that extend away from the core.</text>
</comment>
<dbReference type="InterPro" id="IPR003751">
    <property type="entry name" value="CsrA"/>
</dbReference>
<name>A0A916VGW8_9BACL</name>
<dbReference type="GO" id="GO:0044781">
    <property type="term" value="P:bacterial-type flagellum organization"/>
    <property type="evidence" value="ECO:0007669"/>
    <property type="project" value="UniProtKB-KW"/>
</dbReference>
<dbReference type="PANTHER" id="PTHR34984">
    <property type="entry name" value="CARBON STORAGE REGULATOR"/>
    <property type="match status" value="1"/>
</dbReference>
<organism evidence="6 7">
    <name type="scientific">Insulibacter thermoxylanivorax</name>
    <dbReference type="NCBI Taxonomy" id="2749268"/>
    <lineage>
        <taxon>Bacteria</taxon>
        <taxon>Bacillati</taxon>
        <taxon>Bacillota</taxon>
        <taxon>Bacilli</taxon>
        <taxon>Bacillales</taxon>
        <taxon>Paenibacillaceae</taxon>
        <taxon>Insulibacter</taxon>
    </lineage>
</organism>
<dbReference type="GO" id="GO:0048027">
    <property type="term" value="F:mRNA 5'-UTR binding"/>
    <property type="evidence" value="ECO:0007669"/>
    <property type="project" value="UniProtKB-UniRule"/>
</dbReference>
<keyword evidence="2 5" id="KW-0678">Repressor</keyword>
<keyword evidence="3 5" id="KW-0810">Translation regulation</keyword>
<dbReference type="GO" id="GO:0006109">
    <property type="term" value="P:regulation of carbohydrate metabolic process"/>
    <property type="evidence" value="ECO:0007669"/>
    <property type="project" value="InterPro"/>
</dbReference>
<proteinExistence type="inferred from homology"/>
<evidence type="ECO:0000256" key="5">
    <source>
        <dbReference type="HAMAP-Rule" id="MF_00167"/>
    </source>
</evidence>
<dbReference type="GO" id="GO:1902208">
    <property type="term" value="P:regulation of bacterial-type flagellum assembly"/>
    <property type="evidence" value="ECO:0007669"/>
    <property type="project" value="UniProtKB-UniRule"/>
</dbReference>
<dbReference type="AlphaFoldDB" id="A0A916VGW8"/>
<dbReference type="NCBIfam" id="TIGR00202">
    <property type="entry name" value="csrA"/>
    <property type="match status" value="1"/>
</dbReference>
<keyword evidence="4 5" id="KW-0694">RNA-binding</keyword>
<protein>
    <recommendedName>
        <fullName evidence="5">Translational regulator CsrA</fullName>
    </recommendedName>
</protein>
<gene>
    <name evidence="5" type="primary">csrA</name>
    <name evidence="6" type="ORF">PRECH8_24500</name>
</gene>
<dbReference type="RefSeq" id="WP_200967364.1">
    <property type="nucleotide sequence ID" value="NZ_BMAQ01000035.1"/>
</dbReference>
<dbReference type="GO" id="GO:0006402">
    <property type="term" value="P:mRNA catabolic process"/>
    <property type="evidence" value="ECO:0007669"/>
    <property type="project" value="InterPro"/>
</dbReference>
<dbReference type="SUPFAM" id="SSF117130">
    <property type="entry name" value="CsrA-like"/>
    <property type="match status" value="1"/>
</dbReference>
<keyword evidence="1 5" id="KW-0963">Cytoplasm</keyword>
<comment type="subcellular location">
    <subcellularLocation>
        <location evidence="5">Cytoplasm</location>
    </subcellularLocation>
</comment>
<evidence type="ECO:0000313" key="7">
    <source>
        <dbReference type="Proteomes" id="UP000654993"/>
    </source>
</evidence>
<evidence type="ECO:0000256" key="1">
    <source>
        <dbReference type="ARBA" id="ARBA00022490"/>
    </source>
</evidence>
<comment type="similarity">
    <text evidence="5">Belongs to the CsrA/RsmA family.</text>
</comment>